<gene>
    <name evidence="1" type="ordered locus">Slip_1469</name>
</gene>
<dbReference type="AlphaFoldDB" id="D7CNE7"/>
<keyword evidence="2" id="KW-1185">Reference proteome</keyword>
<name>D7CNE7_SYNLT</name>
<evidence type="ECO:0000313" key="1">
    <source>
        <dbReference type="EMBL" id="ADI02232.1"/>
    </source>
</evidence>
<accession>D7CNE7</accession>
<dbReference type="HOGENOM" id="CLU_2083697_0_0_9"/>
<reference evidence="2" key="1">
    <citation type="journal article" date="2010" name="Stand. Genomic Sci.">
        <title>Complete genome sequence of Syntrophothermus lipocalidus type strain (TGB-C1T).</title>
        <authorList>
            <consortium name="US DOE Joint Genome Institute (JGI-PGF)"/>
            <person name="Djao O."/>
            <person name="Zhang X."/>
            <person name="Lucas S."/>
            <person name="Lapidus A."/>
            <person name="Glavina Del Rio T."/>
            <person name="Nolan M."/>
            <person name="Tice H."/>
            <person name="Cheng J."/>
            <person name="Han C."/>
            <person name="Tapia R."/>
            <person name="Goodwin L."/>
            <person name="Pitluck S."/>
            <person name="Liolios K."/>
            <person name="Ivanova N."/>
            <person name="Mavromatis K."/>
            <person name="Mikhailova N."/>
            <person name="Ovchinnikova G."/>
            <person name="Pati A."/>
            <person name="Brambilla E."/>
            <person name="Chen A."/>
            <person name="Palaniappan K."/>
            <person name="Land M."/>
            <person name="Hauser L."/>
            <person name="Chang Y."/>
            <person name="Jeffries C."/>
            <person name="Rohde M."/>
            <person name="Sikorski J."/>
            <person name="Spring S."/>
            <person name="Goker M."/>
            <person name="Detter J."/>
            <person name="Woyke T."/>
            <person name="Bristow J."/>
            <person name="Eisen J."/>
            <person name="Markowitz V."/>
            <person name="Hugenholtz P."/>
            <person name="Kyrpides N."/>
            <person name="Klenk H."/>
        </authorList>
    </citation>
    <scope>NUCLEOTIDE SEQUENCE [LARGE SCALE GENOMIC DNA]</scope>
    <source>
        <strain evidence="2">DSM 12680 / TGB-C1</strain>
    </source>
</reference>
<evidence type="ECO:0000313" key="2">
    <source>
        <dbReference type="Proteomes" id="UP000000378"/>
    </source>
</evidence>
<dbReference type="Proteomes" id="UP000000378">
    <property type="component" value="Chromosome"/>
</dbReference>
<sequence length="117" mass="13945">MKRLITLKSKVPNFESEINQLIKEEIYRVLDILYLDWDKMDRSFTLALFIQEEEKFLRQNCVVFETKKLIDLGKDLDDFSEVMSNAKNVPYEVQLVRVFKVSLPRGDKFLAYVIFED</sequence>
<reference evidence="1 2" key="2">
    <citation type="journal article" date="2010" name="Stand. Genomic Sci.">
        <title>Complete genome sequence of Syntrophothermus lipocalidus type strain (TGB-C1).</title>
        <authorList>
            <person name="Djao O.D."/>
            <person name="Zhang X."/>
            <person name="Lucas S."/>
            <person name="Lapidus A."/>
            <person name="Del Rio T.G."/>
            <person name="Nolan M."/>
            <person name="Tice H."/>
            <person name="Cheng J.F."/>
            <person name="Han C."/>
            <person name="Tapia R."/>
            <person name="Goodwin L."/>
            <person name="Pitluck S."/>
            <person name="Liolios K."/>
            <person name="Ivanova N."/>
            <person name="Mavromatis K."/>
            <person name="Mikhailova N."/>
            <person name="Ovchinnikova G."/>
            <person name="Pati A."/>
            <person name="Brambilla E."/>
            <person name="Chen A."/>
            <person name="Palaniappan K."/>
            <person name="Land M."/>
            <person name="Hauser L."/>
            <person name="Chang Y.J."/>
            <person name="Jeffries C.D."/>
            <person name="Rohde M."/>
            <person name="Sikorski J."/>
            <person name="Spring S."/>
            <person name="Goker M."/>
            <person name="Detter J.C."/>
            <person name="Woyke T."/>
            <person name="Bristow J."/>
            <person name="Eisen J.A."/>
            <person name="Markowitz V."/>
            <person name="Hugenholtz P."/>
            <person name="Kyrpides N.C."/>
            <person name="Klenk H.P."/>
        </authorList>
    </citation>
    <scope>NUCLEOTIDE SEQUENCE [LARGE SCALE GENOMIC DNA]</scope>
    <source>
        <strain evidence="2">DSM 12680 / TGB-C1</strain>
    </source>
</reference>
<dbReference type="KEGG" id="slp:Slip_1469"/>
<proteinExistence type="predicted"/>
<protein>
    <submittedName>
        <fullName evidence="1">Uncharacterized protein</fullName>
    </submittedName>
</protein>
<dbReference type="EMBL" id="CP002048">
    <property type="protein sequence ID" value="ADI02232.1"/>
    <property type="molecule type" value="Genomic_DNA"/>
</dbReference>
<dbReference type="STRING" id="643648.Slip_1469"/>
<dbReference type="RefSeq" id="WP_013175634.1">
    <property type="nucleotide sequence ID" value="NC_014220.1"/>
</dbReference>
<organism evidence="1 2">
    <name type="scientific">Syntrophothermus lipocalidus (strain DSM 12680 / TGB-C1)</name>
    <dbReference type="NCBI Taxonomy" id="643648"/>
    <lineage>
        <taxon>Bacteria</taxon>
        <taxon>Bacillati</taxon>
        <taxon>Bacillota</taxon>
        <taxon>Clostridia</taxon>
        <taxon>Eubacteriales</taxon>
        <taxon>Syntrophomonadaceae</taxon>
        <taxon>Syntrophothermus</taxon>
    </lineage>
</organism>